<comment type="caution">
    <text evidence="1">The sequence shown here is derived from an EMBL/GenBank/DDBJ whole genome shotgun (WGS) entry which is preliminary data.</text>
</comment>
<accession>A0ABV6JVI3</accession>
<evidence type="ECO:0000313" key="1">
    <source>
        <dbReference type="EMBL" id="MFC0409717.1"/>
    </source>
</evidence>
<keyword evidence="1" id="KW-0378">Hydrolase</keyword>
<dbReference type="NCBIfam" id="TIGR01689">
    <property type="entry name" value="EcbF-BcbF"/>
    <property type="match status" value="1"/>
</dbReference>
<dbReference type="Pfam" id="PF08282">
    <property type="entry name" value="Hydrolase_3"/>
    <property type="match status" value="1"/>
</dbReference>
<proteinExistence type="predicted"/>
<dbReference type="EMBL" id="JBHLUN010000010">
    <property type="protein sequence ID" value="MFC0409717.1"/>
    <property type="molecule type" value="Genomic_DNA"/>
</dbReference>
<dbReference type="RefSeq" id="WP_377045462.1">
    <property type="nucleotide sequence ID" value="NZ_JBHLUN010000010.1"/>
</dbReference>
<sequence>MKRLVVDLDGTLTVDDPGRSYPDKEPNLPVIERLREYKREGFEIVIATARNMRTYEGNVGKINANTLPVILDWLRKHDVPYDEVHVGKPWCGHDGFHIDDKSLRPDEFARMSYAEISQLLNLGRNAV</sequence>
<organism evidence="1 2">
    <name type="scientific">Roseomonas elaeocarpi</name>
    <dbReference type="NCBI Taxonomy" id="907779"/>
    <lineage>
        <taxon>Bacteria</taxon>
        <taxon>Pseudomonadati</taxon>
        <taxon>Pseudomonadota</taxon>
        <taxon>Alphaproteobacteria</taxon>
        <taxon>Acetobacterales</taxon>
        <taxon>Roseomonadaceae</taxon>
        <taxon>Roseomonas</taxon>
    </lineage>
</organism>
<dbReference type="InterPro" id="IPR023214">
    <property type="entry name" value="HAD_sf"/>
</dbReference>
<evidence type="ECO:0000313" key="2">
    <source>
        <dbReference type="Proteomes" id="UP001589865"/>
    </source>
</evidence>
<dbReference type="SUPFAM" id="SSF56784">
    <property type="entry name" value="HAD-like"/>
    <property type="match status" value="1"/>
</dbReference>
<protein>
    <submittedName>
        <fullName evidence="1">HAD hydrolase family protein</fullName>
    </submittedName>
</protein>
<dbReference type="GO" id="GO:0016787">
    <property type="term" value="F:hydrolase activity"/>
    <property type="evidence" value="ECO:0007669"/>
    <property type="project" value="UniProtKB-KW"/>
</dbReference>
<dbReference type="Gene3D" id="3.40.50.1000">
    <property type="entry name" value="HAD superfamily/HAD-like"/>
    <property type="match status" value="1"/>
</dbReference>
<keyword evidence="2" id="KW-1185">Reference proteome</keyword>
<dbReference type="Proteomes" id="UP001589865">
    <property type="component" value="Unassembled WGS sequence"/>
</dbReference>
<name>A0ABV6JVI3_9PROT</name>
<gene>
    <name evidence="1" type="ORF">ACFFGY_15805</name>
</gene>
<reference evidence="1 2" key="1">
    <citation type="submission" date="2024-09" db="EMBL/GenBank/DDBJ databases">
        <authorList>
            <person name="Sun Q."/>
            <person name="Mori K."/>
        </authorList>
    </citation>
    <scope>NUCLEOTIDE SEQUENCE [LARGE SCALE GENOMIC DNA]</scope>
    <source>
        <strain evidence="1 2">TBRC 5777</strain>
    </source>
</reference>
<dbReference type="InterPro" id="IPR010039">
    <property type="entry name" value="EcbF_BcbF"/>
</dbReference>
<dbReference type="InterPro" id="IPR036412">
    <property type="entry name" value="HAD-like_sf"/>
</dbReference>